<dbReference type="GO" id="GO:0009044">
    <property type="term" value="F:xylan 1,4-beta-xylosidase activity"/>
    <property type="evidence" value="ECO:0007669"/>
    <property type="project" value="InterPro"/>
</dbReference>
<dbReference type="InterPro" id="IPR011658">
    <property type="entry name" value="PA14_dom"/>
</dbReference>
<dbReference type="EMBL" id="FQWT01000001">
    <property type="protein sequence ID" value="SHG41680.1"/>
    <property type="molecule type" value="Genomic_DNA"/>
</dbReference>
<dbReference type="Pfam" id="PF07691">
    <property type="entry name" value="PA14"/>
    <property type="match status" value="1"/>
</dbReference>
<dbReference type="PANTHER" id="PTHR42721">
    <property type="entry name" value="SUGAR HYDROLASE-RELATED"/>
    <property type="match status" value="1"/>
</dbReference>
<dbReference type="Gene3D" id="2.60.40.10">
    <property type="entry name" value="Immunoglobulins"/>
    <property type="match status" value="1"/>
</dbReference>
<dbReference type="InterPro" id="IPR001764">
    <property type="entry name" value="Glyco_hydro_3_N"/>
</dbReference>
<dbReference type="InterPro" id="IPR026891">
    <property type="entry name" value="Fn3-like"/>
</dbReference>
<dbReference type="InterPro" id="IPR037524">
    <property type="entry name" value="PA14/GLEYA"/>
</dbReference>
<proteinExistence type="inferred from homology"/>
<evidence type="ECO:0000256" key="3">
    <source>
        <dbReference type="ARBA" id="ARBA00022801"/>
    </source>
</evidence>
<dbReference type="Gene3D" id="3.40.50.1700">
    <property type="entry name" value="Glycoside hydrolase family 3 C-terminal domain"/>
    <property type="match status" value="2"/>
</dbReference>
<keyword evidence="2" id="KW-0732">Signal</keyword>
<dbReference type="Pfam" id="PF01915">
    <property type="entry name" value="Glyco_hydro_3_C"/>
    <property type="match status" value="1"/>
</dbReference>
<sequence>MINHKINCHFSDFIETILPMKRIVLILCATLAAPLFFAQKHYKYPFRNPELPVNERIENLISLLTTEEKIGMMMDNSQAVPRLEIPAYGWWNEALHGVARAGTATVFPQAIGMAATWDVPEHFKTFEMISDEARAKYNRSFDEAQKTGRYEGLTFWTPNINIFRDPRWGRGQETYGEDPYLTSVLGVAAVKGLQGNDPKYFKTHACAKHFAVHSGPEWNRHSYNAEISKRDLYETYLPAFKALVQEGNVREVMCAYNAFDGQPCCANNTLLTEILRGKWKYDGMVVSDCWALADFFQKKYHGTHPDEKTTAADALKHSTDLECGDTYNNLNKSLASGLITEKDIDTSMRRILKGWFELGMLDSKSSVHWNTIPYSVVDSEEHKKQALKMAQKSIVLMKNEKNILPLSRSIKKIAVVGPNADDGLMQLGNYNGTPSSIVTILDGIKTKFPNTEIIYEKGSEVTDPSSRTSLYQNFISQKNGSKGMKVTFFNNNEFKGQPANVSVNSTAISYNSFGGTQLAPNVGRENTSAIISGIFKSTYTGEVVFSASTSDIYTLFVDGKEIATRKGPDARHPSEFPVKMEKGKEYQIELRHTQKGKYVSITFEAYRKDPVNFASVREKVKNADVIVFAGGLSPSLEGEEMMVNAEGFKGGDKTSIALPKVQRDLLAELRKTGKPVVFVLCTGSALGLEQDEKNYDALLNAWYGGQAGGTAVADVLAGDYNPSGKLPITFYKNIEQLDNALSKTSKHEGFENYDMQGRTYRYMTEKPLYPFGHGLSYSKFVYGDSKLSKNTISTNENVTITIPVTNVSERDGEEVVQVYIKRNNDAQAPLKTLRAFERDLIKSKETKNIQLTLSKDSFAFYDEKADDLVSKPGDYTIFYGGTSDDVGLKSIPLKVK</sequence>
<dbReference type="SUPFAM" id="SSF51445">
    <property type="entry name" value="(Trans)glycosidases"/>
    <property type="match status" value="1"/>
</dbReference>
<dbReference type="AlphaFoldDB" id="A0A1M5JN34"/>
<evidence type="ECO:0000313" key="6">
    <source>
        <dbReference type="Proteomes" id="UP000184047"/>
    </source>
</evidence>
<dbReference type="STRING" id="421058.SAMN05421866_0375"/>
<dbReference type="Gene3D" id="3.20.20.300">
    <property type="entry name" value="Glycoside hydrolase, family 3, N-terminal domain"/>
    <property type="match status" value="1"/>
</dbReference>
<dbReference type="SUPFAM" id="SSF52279">
    <property type="entry name" value="Beta-D-glucan exohydrolase, C-terminal domain"/>
    <property type="match status" value="1"/>
</dbReference>
<comment type="similarity">
    <text evidence="1">Belongs to the glycosyl hydrolase 3 family.</text>
</comment>
<dbReference type="PANTHER" id="PTHR42721:SF3">
    <property type="entry name" value="BETA-D-XYLOSIDASE 5-RELATED"/>
    <property type="match status" value="1"/>
</dbReference>
<dbReference type="InterPro" id="IPR044993">
    <property type="entry name" value="BXL"/>
</dbReference>
<keyword evidence="6" id="KW-1185">Reference proteome</keyword>
<organism evidence="5 6">
    <name type="scientific">Chryseobacterium oranimense</name>
    <dbReference type="NCBI Taxonomy" id="421058"/>
    <lineage>
        <taxon>Bacteria</taxon>
        <taxon>Pseudomonadati</taxon>
        <taxon>Bacteroidota</taxon>
        <taxon>Flavobacteriia</taxon>
        <taxon>Flavobacteriales</taxon>
        <taxon>Weeksellaceae</taxon>
        <taxon>Chryseobacterium group</taxon>
        <taxon>Chryseobacterium</taxon>
    </lineage>
</organism>
<evidence type="ECO:0000313" key="5">
    <source>
        <dbReference type="EMBL" id="SHG41680.1"/>
    </source>
</evidence>
<reference evidence="6" key="1">
    <citation type="submission" date="2016-11" db="EMBL/GenBank/DDBJ databases">
        <authorList>
            <person name="Varghese N."/>
            <person name="Submissions S."/>
        </authorList>
    </citation>
    <scope>NUCLEOTIDE SEQUENCE [LARGE SCALE GENOMIC DNA]</scope>
    <source>
        <strain evidence="6">DSM 19055</strain>
    </source>
</reference>
<dbReference type="SMART" id="SM01217">
    <property type="entry name" value="Fn3_like"/>
    <property type="match status" value="1"/>
</dbReference>
<dbReference type="InterPro" id="IPR013783">
    <property type="entry name" value="Ig-like_fold"/>
</dbReference>
<dbReference type="Proteomes" id="UP000184047">
    <property type="component" value="Unassembled WGS sequence"/>
</dbReference>
<dbReference type="eggNOG" id="COG1472">
    <property type="taxonomic scope" value="Bacteria"/>
</dbReference>
<feature type="domain" description="PA14" evidence="4">
    <location>
        <begin position="479"/>
        <end position="624"/>
    </location>
</feature>
<evidence type="ECO:0000259" key="4">
    <source>
        <dbReference type="PROSITE" id="PS51820"/>
    </source>
</evidence>
<dbReference type="GO" id="GO:0046556">
    <property type="term" value="F:alpha-L-arabinofuranosidase activity"/>
    <property type="evidence" value="ECO:0007669"/>
    <property type="project" value="TreeGrafter"/>
</dbReference>
<dbReference type="InterPro" id="IPR036881">
    <property type="entry name" value="Glyco_hydro_3_C_sf"/>
</dbReference>
<dbReference type="GO" id="GO:0045493">
    <property type="term" value="P:xylan catabolic process"/>
    <property type="evidence" value="ECO:0007669"/>
    <property type="project" value="InterPro"/>
</dbReference>
<name>A0A1M5JN34_9FLAO</name>
<dbReference type="Pfam" id="PF00933">
    <property type="entry name" value="Glyco_hydro_3"/>
    <property type="match status" value="1"/>
</dbReference>
<dbReference type="SMART" id="SM00758">
    <property type="entry name" value="PA14"/>
    <property type="match status" value="1"/>
</dbReference>
<dbReference type="SUPFAM" id="SSF56988">
    <property type="entry name" value="Anthrax protective antigen"/>
    <property type="match status" value="1"/>
</dbReference>
<protein>
    <submittedName>
        <fullName evidence="5">Beta-glucosidase</fullName>
    </submittedName>
</protein>
<evidence type="ECO:0000256" key="1">
    <source>
        <dbReference type="ARBA" id="ARBA00005336"/>
    </source>
</evidence>
<dbReference type="InterPro" id="IPR017853">
    <property type="entry name" value="GH"/>
</dbReference>
<dbReference type="GO" id="GO:0031222">
    <property type="term" value="P:arabinan catabolic process"/>
    <property type="evidence" value="ECO:0007669"/>
    <property type="project" value="TreeGrafter"/>
</dbReference>
<gene>
    <name evidence="5" type="ORF">SAMN05421866_0375</name>
</gene>
<dbReference type="InterPro" id="IPR002772">
    <property type="entry name" value="Glyco_hydro_3_C"/>
</dbReference>
<keyword evidence="3" id="KW-0378">Hydrolase</keyword>
<dbReference type="Pfam" id="PF14310">
    <property type="entry name" value="Fn3-like"/>
    <property type="match status" value="1"/>
</dbReference>
<accession>A0A1M5JN34</accession>
<dbReference type="PRINTS" id="PR00133">
    <property type="entry name" value="GLHYDRLASE3"/>
</dbReference>
<dbReference type="InterPro" id="IPR036962">
    <property type="entry name" value="Glyco_hydro_3_N_sf"/>
</dbReference>
<dbReference type="PROSITE" id="PS51820">
    <property type="entry name" value="PA14"/>
    <property type="match status" value="1"/>
</dbReference>
<evidence type="ECO:0000256" key="2">
    <source>
        <dbReference type="ARBA" id="ARBA00022729"/>
    </source>
</evidence>